<evidence type="ECO:0008006" key="5">
    <source>
        <dbReference type="Google" id="ProtNLM"/>
    </source>
</evidence>
<dbReference type="PROSITE" id="PS51257">
    <property type="entry name" value="PROKAR_LIPOPROTEIN"/>
    <property type="match status" value="1"/>
</dbReference>
<keyword evidence="2" id="KW-0732">Signal</keyword>
<dbReference type="Proteomes" id="UP000626026">
    <property type="component" value="Unassembled WGS sequence"/>
</dbReference>
<feature type="compositionally biased region" description="Gly residues" evidence="1">
    <location>
        <begin position="46"/>
        <end position="74"/>
    </location>
</feature>
<evidence type="ECO:0000313" key="4">
    <source>
        <dbReference type="Proteomes" id="UP000626026"/>
    </source>
</evidence>
<feature type="region of interest" description="Disordered" evidence="1">
    <location>
        <begin position="19"/>
        <end position="74"/>
    </location>
</feature>
<protein>
    <recommendedName>
        <fullName evidence="5">Lipoprotein</fullName>
    </recommendedName>
</protein>
<feature type="signal peptide" evidence="2">
    <location>
        <begin position="1"/>
        <end position="19"/>
    </location>
</feature>
<dbReference type="EMBL" id="JACTVA010000010">
    <property type="protein sequence ID" value="MBC9206818.1"/>
    <property type="molecule type" value="Genomic_DNA"/>
</dbReference>
<sequence length="74" mass="6648">MKSLSALAIASILALSACGAGTSTPPIAPPSGPNFSNPQMPAGQGNLRGGGEGGSGGQNGSGAGAGTGNGAGNP</sequence>
<organism evidence="3 4">
    <name type="scientific">Teichococcus aerophilus</name>
    <dbReference type="NCBI Taxonomy" id="1224513"/>
    <lineage>
        <taxon>Bacteria</taxon>
        <taxon>Pseudomonadati</taxon>
        <taxon>Pseudomonadota</taxon>
        <taxon>Alphaproteobacteria</taxon>
        <taxon>Acetobacterales</taxon>
        <taxon>Roseomonadaceae</taxon>
        <taxon>Roseomonas</taxon>
    </lineage>
</organism>
<evidence type="ECO:0000313" key="3">
    <source>
        <dbReference type="EMBL" id="MBC9206818.1"/>
    </source>
</evidence>
<comment type="caution">
    <text evidence="3">The sequence shown here is derived from an EMBL/GenBank/DDBJ whole genome shotgun (WGS) entry which is preliminary data.</text>
</comment>
<evidence type="ECO:0000256" key="1">
    <source>
        <dbReference type="SAM" id="MobiDB-lite"/>
    </source>
</evidence>
<gene>
    <name evidence="3" type="ORF">IBL26_08215</name>
</gene>
<accession>A0ABR7RKG4</accession>
<reference evidence="3 4" key="1">
    <citation type="journal article" date="2013" name="Int. J. Syst. Evol. Microbiol.">
        <title>Roseomonas aerophila sp. nov., isolated from air.</title>
        <authorList>
            <person name="Kim S.J."/>
            <person name="Weon H.Y."/>
            <person name="Ahn J.H."/>
            <person name="Hong S.B."/>
            <person name="Seok S.J."/>
            <person name="Whang K.S."/>
            <person name="Kwon S.W."/>
        </authorList>
    </citation>
    <scope>NUCLEOTIDE SEQUENCE [LARGE SCALE GENOMIC DNA]</scope>
    <source>
        <strain evidence="3 4">NBRC 108923</strain>
    </source>
</reference>
<proteinExistence type="predicted"/>
<keyword evidence="4" id="KW-1185">Reference proteome</keyword>
<dbReference type="RefSeq" id="WP_187783985.1">
    <property type="nucleotide sequence ID" value="NZ_JACTVA010000010.1"/>
</dbReference>
<feature type="chain" id="PRO_5045325683" description="Lipoprotein" evidence="2">
    <location>
        <begin position="20"/>
        <end position="74"/>
    </location>
</feature>
<evidence type="ECO:0000256" key="2">
    <source>
        <dbReference type="SAM" id="SignalP"/>
    </source>
</evidence>
<name>A0ABR7RKG4_9PROT</name>